<comment type="caution">
    <text evidence="6">The sequence shown here is derived from an EMBL/GenBank/DDBJ whole genome shotgun (WGS) entry which is preliminary data.</text>
</comment>
<dbReference type="Pfam" id="PF01546">
    <property type="entry name" value="Peptidase_M20"/>
    <property type="match status" value="2"/>
</dbReference>
<keyword evidence="2 5" id="KW-0732">Signal</keyword>
<dbReference type="SUPFAM" id="SSF55031">
    <property type="entry name" value="Bacterial exopeptidase dimerisation domain"/>
    <property type="match status" value="1"/>
</dbReference>
<reference evidence="6" key="2">
    <citation type="submission" date="2020-08" db="EMBL/GenBank/DDBJ databases">
        <title>Plant Genome Project.</title>
        <authorList>
            <person name="Zhang R.-G."/>
        </authorList>
    </citation>
    <scope>NUCLEOTIDE SEQUENCE</scope>
    <source>
        <strain evidence="6">Huo1</strain>
        <tissue evidence="6">Leaf</tissue>
    </source>
</reference>
<gene>
    <name evidence="6" type="ORF">SASPL_100818</name>
</gene>
<evidence type="ECO:0008006" key="8">
    <source>
        <dbReference type="Google" id="ProtNLM"/>
    </source>
</evidence>
<dbReference type="Gene3D" id="3.40.630.10">
    <property type="entry name" value="Zn peptidases"/>
    <property type="match status" value="1"/>
</dbReference>
<accession>A0A8X8YSV8</accession>
<organism evidence="6">
    <name type="scientific">Salvia splendens</name>
    <name type="common">Scarlet sage</name>
    <dbReference type="NCBI Taxonomy" id="180675"/>
    <lineage>
        <taxon>Eukaryota</taxon>
        <taxon>Viridiplantae</taxon>
        <taxon>Streptophyta</taxon>
        <taxon>Embryophyta</taxon>
        <taxon>Tracheophyta</taxon>
        <taxon>Spermatophyta</taxon>
        <taxon>Magnoliopsida</taxon>
        <taxon>eudicotyledons</taxon>
        <taxon>Gunneridae</taxon>
        <taxon>Pentapetalae</taxon>
        <taxon>asterids</taxon>
        <taxon>lamiids</taxon>
        <taxon>Lamiales</taxon>
        <taxon>Lamiaceae</taxon>
        <taxon>Nepetoideae</taxon>
        <taxon>Mentheae</taxon>
        <taxon>Salviinae</taxon>
        <taxon>Salvia</taxon>
        <taxon>Salvia subgen. Calosphace</taxon>
        <taxon>core Calosphace</taxon>
    </lineage>
</organism>
<evidence type="ECO:0000256" key="3">
    <source>
        <dbReference type="ARBA" id="ARBA00022801"/>
    </source>
</evidence>
<keyword evidence="4" id="KW-0464">Manganese</keyword>
<evidence type="ECO:0000256" key="5">
    <source>
        <dbReference type="SAM" id="SignalP"/>
    </source>
</evidence>
<dbReference type="InterPro" id="IPR044757">
    <property type="entry name" value="ILR1-like_Hyd"/>
</dbReference>
<keyword evidence="7" id="KW-1185">Reference proteome</keyword>
<dbReference type="GO" id="GO:0009850">
    <property type="term" value="P:auxin metabolic process"/>
    <property type="evidence" value="ECO:0007669"/>
    <property type="project" value="InterPro"/>
</dbReference>
<dbReference type="GO" id="GO:0016787">
    <property type="term" value="F:hydrolase activity"/>
    <property type="evidence" value="ECO:0007669"/>
    <property type="project" value="UniProtKB-KW"/>
</dbReference>
<dbReference type="InterPro" id="IPR017439">
    <property type="entry name" value="Amidohydrolase"/>
</dbReference>
<dbReference type="NCBIfam" id="TIGR01891">
    <property type="entry name" value="amidohydrolases"/>
    <property type="match status" value="1"/>
</dbReference>
<protein>
    <recommendedName>
        <fullName evidence="8">IAA-amino acid hydrolase</fullName>
    </recommendedName>
</protein>
<name>A0A8X8YSV8_SALSN</name>
<comment type="similarity">
    <text evidence="1">Belongs to the peptidase M20 family.</text>
</comment>
<proteinExistence type="inferred from homology"/>
<dbReference type="GO" id="GO:0009694">
    <property type="term" value="P:jasmonic acid metabolic process"/>
    <property type="evidence" value="ECO:0007669"/>
    <property type="project" value="TreeGrafter"/>
</dbReference>
<dbReference type="PANTHER" id="PTHR11014:SF62">
    <property type="entry name" value="IAA-AMINO ACID HYDROLASE ILR1-LIKE 6"/>
    <property type="match status" value="1"/>
</dbReference>
<feature type="chain" id="PRO_5036491888" description="IAA-amino acid hydrolase" evidence="5">
    <location>
        <begin position="28"/>
        <end position="511"/>
    </location>
</feature>
<dbReference type="FunFam" id="3.30.70.360:FF:000001">
    <property type="entry name" value="N-acetyldiaminopimelate deacetylase"/>
    <property type="match status" value="1"/>
</dbReference>
<dbReference type="CDD" id="cd08017">
    <property type="entry name" value="M20_IAA_Hyd"/>
    <property type="match status" value="1"/>
</dbReference>
<evidence type="ECO:0000256" key="2">
    <source>
        <dbReference type="ARBA" id="ARBA00022729"/>
    </source>
</evidence>
<dbReference type="SUPFAM" id="SSF53187">
    <property type="entry name" value="Zn-dependent exopeptidases"/>
    <property type="match status" value="1"/>
</dbReference>
<reference evidence="6" key="1">
    <citation type="submission" date="2018-01" db="EMBL/GenBank/DDBJ databases">
        <authorList>
            <person name="Mao J.F."/>
        </authorList>
    </citation>
    <scope>NUCLEOTIDE SEQUENCE</scope>
    <source>
        <strain evidence="6">Huo1</strain>
        <tissue evidence="6">Leaf</tissue>
    </source>
</reference>
<evidence type="ECO:0000313" key="7">
    <source>
        <dbReference type="Proteomes" id="UP000298416"/>
    </source>
</evidence>
<dbReference type="InterPro" id="IPR036264">
    <property type="entry name" value="Bact_exopeptidase_dim_dom"/>
</dbReference>
<keyword evidence="3" id="KW-0378">Hydrolase</keyword>
<evidence type="ECO:0000256" key="1">
    <source>
        <dbReference type="ARBA" id="ARBA00006153"/>
    </source>
</evidence>
<evidence type="ECO:0000313" key="6">
    <source>
        <dbReference type="EMBL" id="KAG6435937.1"/>
    </source>
</evidence>
<dbReference type="AlphaFoldDB" id="A0A8X8YSV8"/>
<dbReference type="PROSITE" id="PS51257">
    <property type="entry name" value="PROKAR_LIPOPROTEIN"/>
    <property type="match status" value="1"/>
</dbReference>
<dbReference type="Gene3D" id="3.30.70.360">
    <property type="match status" value="1"/>
</dbReference>
<evidence type="ECO:0000256" key="4">
    <source>
        <dbReference type="ARBA" id="ARBA00023211"/>
    </source>
</evidence>
<dbReference type="InterPro" id="IPR002933">
    <property type="entry name" value="Peptidase_M20"/>
</dbReference>
<dbReference type="PANTHER" id="PTHR11014">
    <property type="entry name" value="PEPTIDASE M20 FAMILY MEMBER"/>
    <property type="match status" value="1"/>
</dbReference>
<feature type="signal peptide" evidence="5">
    <location>
        <begin position="1"/>
        <end position="27"/>
    </location>
</feature>
<sequence>MNTHLHKSPFLSLAVAALAFSCMITTAPPPEAATERSKDNDILSYFESALNSLRNPPLKLKNHSSAAQVAKKSAADEITRIARGSDFVKWIKSVRRAIHENPELAFEEHETSRLVRRELDGLDVGYRFPLAKTGIRAMIGTGEAPFVALRADMDALPIQEAVEWEHKSKNAGKMHACGHDAHVAMLMGAARILKARENHLKWVARGIGNYGLKGEQVICIQDSFLSLSGTVILLFQPAEEAGNGAKRMIEEGALEDVEAIFAMHVSHLLQTSVIGSRSGPLLAGCGFFKAIITGQQITGGNSHHSSDLVLAASAAVISLQGIVSRESNPLDSQVVSVTFMDSRDDPNVSPTSIAFGGTLRAFSTASLQRLVKRIEEVIVAQAKVYKCSATVDFFKDSDSIYPPMVNNDLMYEHVKRVSTDLGGPANFQVVEPVMGSEDFSFYSEVVPAAFFYIGIRNETLGSVHSAHSPHFMIDEDALAVGAATHAAIAERYLSERALYTGFVESNGNVHI</sequence>
<dbReference type="Proteomes" id="UP000298416">
    <property type="component" value="Unassembled WGS sequence"/>
</dbReference>
<dbReference type="EMBL" id="PNBA02000001">
    <property type="protein sequence ID" value="KAG6435937.1"/>
    <property type="molecule type" value="Genomic_DNA"/>
</dbReference>